<gene>
    <name evidence="8" type="primary">LOC108618295</name>
</gene>
<dbReference type="PANTHER" id="PTHR10064">
    <property type="entry name" value="60S RIBOSOMAL PROTEIN L22"/>
    <property type="match status" value="1"/>
</dbReference>
<dbReference type="Proteomes" id="UP000694904">
    <property type="component" value="Chromosome X"/>
</dbReference>
<feature type="compositionally biased region" description="Low complexity" evidence="6">
    <location>
        <begin position="103"/>
        <end position="120"/>
    </location>
</feature>
<keyword evidence="2 8" id="KW-0689">Ribosomal protein</keyword>
<reference evidence="8" key="3">
    <citation type="submission" date="2025-08" db="UniProtKB">
        <authorList>
            <consortium name="RefSeq"/>
        </authorList>
    </citation>
    <scope>IDENTIFICATION</scope>
    <source>
        <tissue evidence="8">Whole organism</tissue>
    </source>
</reference>
<organism evidence="7 8">
    <name type="scientific">Drosophila arizonae</name>
    <name type="common">Fruit fly</name>
    <dbReference type="NCBI Taxonomy" id="7263"/>
    <lineage>
        <taxon>Eukaryota</taxon>
        <taxon>Metazoa</taxon>
        <taxon>Ecdysozoa</taxon>
        <taxon>Arthropoda</taxon>
        <taxon>Hexapoda</taxon>
        <taxon>Insecta</taxon>
        <taxon>Pterygota</taxon>
        <taxon>Neoptera</taxon>
        <taxon>Endopterygota</taxon>
        <taxon>Diptera</taxon>
        <taxon>Brachycera</taxon>
        <taxon>Muscomorpha</taxon>
        <taxon>Ephydroidea</taxon>
        <taxon>Drosophilidae</taxon>
        <taxon>Drosophila</taxon>
    </lineage>
</organism>
<evidence type="ECO:0000256" key="2">
    <source>
        <dbReference type="ARBA" id="ARBA00022980"/>
    </source>
</evidence>
<protein>
    <recommendedName>
        <fullName evidence="4">Large ribosomal subunit protein eL22</fullName>
    </recommendedName>
    <alternativeName>
        <fullName evidence="5">60S ribosomal protein L22</fullName>
    </alternativeName>
</protein>
<feature type="region of interest" description="Disordered" evidence="6">
    <location>
        <begin position="153"/>
        <end position="173"/>
    </location>
</feature>
<name>A0ABM1PRC3_DROAR</name>
<feature type="compositionally biased region" description="Low complexity" evidence="6">
    <location>
        <begin position="62"/>
        <end position="96"/>
    </location>
</feature>
<dbReference type="Pfam" id="PF01776">
    <property type="entry name" value="Ribosomal_L22e"/>
    <property type="match status" value="1"/>
</dbReference>
<keyword evidence="7" id="KW-1185">Reference proteome</keyword>
<evidence type="ECO:0000313" key="7">
    <source>
        <dbReference type="Proteomes" id="UP000694904"/>
    </source>
</evidence>
<dbReference type="RefSeq" id="XP_017869759.1">
    <property type="nucleotide sequence ID" value="XM_018014270.1"/>
</dbReference>
<feature type="compositionally biased region" description="Basic and acidic residues" evidence="6">
    <location>
        <begin position="29"/>
        <end position="38"/>
    </location>
</feature>
<evidence type="ECO:0000256" key="1">
    <source>
        <dbReference type="ARBA" id="ARBA00007817"/>
    </source>
</evidence>
<reference evidence="7" key="1">
    <citation type="journal article" date="1997" name="Nucleic Acids Res.">
        <title>tRNAscan-SE: a program for improved detection of transfer RNA genes in genomic sequence.</title>
        <authorList>
            <person name="Lowe T.M."/>
            <person name="Eddy S.R."/>
        </authorList>
    </citation>
    <scope>NUCLEOTIDE SEQUENCE [LARGE SCALE GENOMIC DNA]</scope>
</reference>
<comment type="similarity">
    <text evidence="1">Belongs to the eukaryotic ribosomal protein eL22 family.</text>
</comment>
<feature type="compositionally biased region" description="Basic and acidic residues" evidence="6">
    <location>
        <begin position="8"/>
        <end position="22"/>
    </location>
</feature>
<dbReference type="PANTHER" id="PTHR10064:SF0">
    <property type="entry name" value="FI24544P1-RELATED"/>
    <property type="match status" value="1"/>
</dbReference>
<sequence>MAPTAKTNKGDTKAAKPAEKKAAPAAAKGKVEKPKATEAAKPAAAAAKNVKKAPEAAKDVKAAAATKPAAAAKPAAAKPAAAKEAPKKAPAPAAAAPKKDAKAAPAATKKAAAAPASAPPAKKAAPAVAKAVPAAAAAAAAAVPAAAAAAKPAAKPAVAKPKPKAATPAAPNKVVKKSVLRGKGQKKKKVSLRFTIDCTNIAEDHIMDVADFEKYVKARLKVNGKVNNLGNNVTFERSKMKLHVSSDVHFSKAYLKYLTKKYLKKNSLRDWIRVVANEKDSYELRYFRISSNDDEDDDAE</sequence>
<feature type="region of interest" description="Disordered" evidence="6">
    <location>
        <begin position="1"/>
        <end position="120"/>
    </location>
</feature>
<feature type="compositionally biased region" description="Low complexity" evidence="6">
    <location>
        <begin position="39"/>
        <end position="48"/>
    </location>
</feature>
<dbReference type="InterPro" id="IPR002671">
    <property type="entry name" value="Ribosomal_eL22"/>
</dbReference>
<proteinExistence type="inferred from homology"/>
<reference evidence="7" key="2">
    <citation type="journal article" date="2016" name="G3 (Bethesda)">
        <title>Genome Evolution in Three Species of Cactophilic Drosophila.</title>
        <authorList>
            <person name="Sanchez-Flores A."/>
            <person name="Penazola F."/>
            <person name="Carpinteyro-Ponce J."/>
            <person name="Nazario-Yepiz N."/>
            <person name="Abreu-Goodger C."/>
            <person name="Machado C.A."/>
            <person name="Markow T.A."/>
        </authorList>
    </citation>
    <scope>NUCLEOTIDE SEQUENCE [LARGE SCALE GENOMIC DNA]</scope>
</reference>
<accession>A0ABM1PRC3</accession>
<evidence type="ECO:0000256" key="4">
    <source>
        <dbReference type="ARBA" id="ARBA00040613"/>
    </source>
</evidence>
<evidence type="ECO:0000256" key="6">
    <source>
        <dbReference type="SAM" id="MobiDB-lite"/>
    </source>
</evidence>
<dbReference type="Gene3D" id="3.30.1360.210">
    <property type="match status" value="1"/>
</dbReference>
<evidence type="ECO:0000256" key="3">
    <source>
        <dbReference type="ARBA" id="ARBA00023274"/>
    </source>
</evidence>
<dbReference type="GO" id="GO:0005840">
    <property type="term" value="C:ribosome"/>
    <property type="evidence" value="ECO:0007669"/>
    <property type="project" value="UniProtKB-KW"/>
</dbReference>
<evidence type="ECO:0000256" key="5">
    <source>
        <dbReference type="ARBA" id="ARBA00041214"/>
    </source>
</evidence>
<evidence type="ECO:0000313" key="8">
    <source>
        <dbReference type="RefSeq" id="XP_017869759.1"/>
    </source>
</evidence>
<dbReference type="InterPro" id="IPR038526">
    <property type="entry name" value="Ribosomal_eL22_sf"/>
</dbReference>
<dbReference type="GeneID" id="108618295"/>
<feature type="compositionally biased region" description="Basic and acidic residues" evidence="6">
    <location>
        <begin position="52"/>
        <end position="61"/>
    </location>
</feature>
<keyword evidence="3" id="KW-0687">Ribonucleoprotein</keyword>